<accession>A0A9E7G4J7</accession>
<dbReference type="EMBL" id="CP097507">
    <property type="protein sequence ID" value="URE08111.1"/>
    <property type="molecule type" value="Genomic_DNA"/>
</dbReference>
<evidence type="ECO:0000313" key="2">
    <source>
        <dbReference type="Proteomes" id="UP001055439"/>
    </source>
</evidence>
<keyword evidence="2" id="KW-1185">Reference proteome</keyword>
<reference evidence="1" key="1">
    <citation type="submission" date="2022-05" db="EMBL/GenBank/DDBJ databases">
        <title>The Musa troglodytarum L. genome provides insights into the mechanism of non-climacteric behaviour and enrichment of carotenoids.</title>
        <authorList>
            <person name="Wang J."/>
        </authorList>
    </citation>
    <scope>NUCLEOTIDE SEQUENCE</scope>
    <source>
        <tissue evidence="1">Leaf</tissue>
    </source>
</reference>
<sequence length="167" mass="18380">MQRFEALPPARRTLPLRSKASARTTILNQPFVLNALATNTGSTRAFCAGGDVVTFGCTVKVFSSVDHLRTSEAIDKCFVHDAVEAAAVSFLFLHAITIQFLRELKREKKIICLAVCFSSYDVFTVNVSLVTAEILRVVLTVRRAWSEAANQKDFGGGQNSGLKEKIR</sequence>
<dbReference type="AlphaFoldDB" id="A0A9E7G4J7"/>
<dbReference type="Proteomes" id="UP001055439">
    <property type="component" value="Chromosome 5"/>
</dbReference>
<protein>
    <submittedName>
        <fullName evidence="1">Uncharacterized protein</fullName>
    </submittedName>
</protein>
<proteinExistence type="predicted"/>
<organism evidence="1 2">
    <name type="scientific">Musa troglodytarum</name>
    <name type="common">fe'i banana</name>
    <dbReference type="NCBI Taxonomy" id="320322"/>
    <lineage>
        <taxon>Eukaryota</taxon>
        <taxon>Viridiplantae</taxon>
        <taxon>Streptophyta</taxon>
        <taxon>Embryophyta</taxon>
        <taxon>Tracheophyta</taxon>
        <taxon>Spermatophyta</taxon>
        <taxon>Magnoliopsida</taxon>
        <taxon>Liliopsida</taxon>
        <taxon>Zingiberales</taxon>
        <taxon>Musaceae</taxon>
        <taxon>Musa</taxon>
    </lineage>
</organism>
<gene>
    <name evidence="1" type="ORF">MUK42_27930</name>
</gene>
<name>A0A9E7G4J7_9LILI</name>
<evidence type="ECO:0000313" key="1">
    <source>
        <dbReference type="EMBL" id="URE08111.1"/>
    </source>
</evidence>